<accession>A0A9P8NXC0</accession>
<keyword evidence="2 5" id="KW-0812">Transmembrane</keyword>
<comment type="caution">
    <text evidence="8">The sequence shown here is derived from an EMBL/GenBank/DDBJ whole genome shotgun (WGS) entry which is preliminary data.</text>
</comment>
<feature type="transmembrane region" description="Helical" evidence="5">
    <location>
        <begin position="477"/>
        <end position="497"/>
    </location>
</feature>
<dbReference type="GO" id="GO:0016020">
    <property type="term" value="C:membrane"/>
    <property type="evidence" value="ECO:0007669"/>
    <property type="project" value="UniProtKB-SubCell"/>
</dbReference>
<evidence type="ECO:0000256" key="4">
    <source>
        <dbReference type="ARBA" id="ARBA00023136"/>
    </source>
</evidence>
<dbReference type="Pfam" id="PF00149">
    <property type="entry name" value="Metallophos"/>
    <property type="match status" value="1"/>
</dbReference>
<comment type="subcellular location">
    <subcellularLocation>
        <location evidence="1">Membrane</location>
        <topology evidence="1">Multi-pass membrane protein</topology>
    </subcellularLocation>
</comment>
<keyword evidence="9" id="KW-1185">Reference proteome</keyword>
<dbReference type="GO" id="GO:0016787">
    <property type="term" value="F:hydrolase activity"/>
    <property type="evidence" value="ECO:0007669"/>
    <property type="project" value="InterPro"/>
</dbReference>
<evidence type="ECO:0000256" key="5">
    <source>
        <dbReference type="SAM" id="Phobius"/>
    </source>
</evidence>
<evidence type="ECO:0000256" key="2">
    <source>
        <dbReference type="ARBA" id="ARBA00022692"/>
    </source>
</evidence>
<reference evidence="8" key="1">
    <citation type="journal article" date="2021" name="Open Biol.">
        <title>Shared evolutionary footprints suggest mitochondrial oxidative damage underlies multiple complex I losses in fungi.</title>
        <authorList>
            <person name="Schikora-Tamarit M.A."/>
            <person name="Marcet-Houben M."/>
            <person name="Nosek J."/>
            <person name="Gabaldon T."/>
        </authorList>
    </citation>
    <scope>NUCLEOTIDE SEQUENCE</scope>
    <source>
        <strain evidence="8">NCAIM Y.01608</strain>
    </source>
</reference>
<dbReference type="InterPro" id="IPR029052">
    <property type="entry name" value="Metallo-depent_PP-like"/>
</dbReference>
<dbReference type="PANTHER" id="PTHR13315">
    <property type="entry name" value="METALLO PHOSPHOESTERASE RELATED"/>
    <property type="match status" value="1"/>
</dbReference>
<feature type="transmembrane region" description="Helical" evidence="5">
    <location>
        <begin position="404"/>
        <end position="424"/>
    </location>
</feature>
<evidence type="ECO:0000259" key="6">
    <source>
        <dbReference type="Pfam" id="PF00149"/>
    </source>
</evidence>
<evidence type="ECO:0000256" key="1">
    <source>
        <dbReference type="ARBA" id="ARBA00004141"/>
    </source>
</evidence>
<keyword evidence="3 5" id="KW-1133">Transmembrane helix</keyword>
<dbReference type="Proteomes" id="UP000788993">
    <property type="component" value="Unassembled WGS sequence"/>
</dbReference>
<protein>
    <recommendedName>
        <fullName evidence="10">Calcineurin-like phosphoesterase domain-containing protein</fullName>
    </recommendedName>
</protein>
<dbReference type="InterPro" id="IPR004843">
    <property type="entry name" value="Calcineurin-like_PHP"/>
</dbReference>
<name>A0A9P8NXC0_9ASCO</name>
<dbReference type="Gene3D" id="3.60.21.10">
    <property type="match status" value="1"/>
</dbReference>
<evidence type="ECO:0000313" key="8">
    <source>
        <dbReference type="EMBL" id="KAH3661147.1"/>
    </source>
</evidence>
<dbReference type="SUPFAM" id="SSF56300">
    <property type="entry name" value="Metallo-dependent phosphatases"/>
    <property type="match status" value="1"/>
</dbReference>
<proteinExistence type="predicted"/>
<feature type="domain" description="Exocyst complex component Sec10-like alpha-helical bundle" evidence="7">
    <location>
        <begin position="734"/>
        <end position="1312"/>
    </location>
</feature>
<dbReference type="InterPro" id="IPR033308">
    <property type="entry name" value="PGAP5/Cdc1/Ted1"/>
</dbReference>
<evidence type="ECO:0000313" key="9">
    <source>
        <dbReference type="Proteomes" id="UP000788993"/>
    </source>
</evidence>
<evidence type="ECO:0008006" key="10">
    <source>
        <dbReference type="Google" id="ProtNLM"/>
    </source>
</evidence>
<evidence type="ECO:0000259" key="7">
    <source>
        <dbReference type="Pfam" id="PF07393"/>
    </source>
</evidence>
<dbReference type="InterPro" id="IPR048627">
    <property type="entry name" value="Sec10_HB"/>
</dbReference>
<dbReference type="Pfam" id="PF07393">
    <property type="entry name" value="Sec10_HB"/>
    <property type="match status" value="1"/>
</dbReference>
<dbReference type="PANTHER" id="PTHR13315:SF4">
    <property type="entry name" value="METALLOPHOSPHOESTERASE, ISOFORM E"/>
    <property type="match status" value="1"/>
</dbReference>
<dbReference type="EMBL" id="JAEUBD010001468">
    <property type="protein sequence ID" value="KAH3661147.1"/>
    <property type="molecule type" value="Genomic_DNA"/>
</dbReference>
<dbReference type="GO" id="GO:0005783">
    <property type="term" value="C:endoplasmic reticulum"/>
    <property type="evidence" value="ECO:0007669"/>
    <property type="project" value="TreeGrafter"/>
</dbReference>
<keyword evidence="4 5" id="KW-0472">Membrane</keyword>
<organism evidence="8 9">
    <name type="scientific">Ogataea polymorpha</name>
    <dbReference type="NCBI Taxonomy" id="460523"/>
    <lineage>
        <taxon>Eukaryota</taxon>
        <taxon>Fungi</taxon>
        <taxon>Dikarya</taxon>
        <taxon>Ascomycota</taxon>
        <taxon>Saccharomycotina</taxon>
        <taxon>Pichiomycetes</taxon>
        <taxon>Pichiales</taxon>
        <taxon>Pichiaceae</taxon>
        <taxon>Ogataea</taxon>
    </lineage>
</organism>
<feature type="domain" description="Calcineurin-like phosphoesterase" evidence="6">
    <location>
        <begin position="86"/>
        <end position="317"/>
    </location>
</feature>
<dbReference type="GO" id="GO:0006506">
    <property type="term" value="P:GPI anchor biosynthetic process"/>
    <property type="evidence" value="ECO:0007669"/>
    <property type="project" value="InterPro"/>
</dbReference>
<gene>
    <name evidence="8" type="ORF">OGATHE_005480</name>
</gene>
<reference evidence="8" key="2">
    <citation type="submission" date="2021-01" db="EMBL/GenBank/DDBJ databases">
        <authorList>
            <person name="Schikora-Tamarit M.A."/>
        </authorList>
    </citation>
    <scope>NUCLEOTIDE SEQUENCE</scope>
    <source>
        <strain evidence="8">NCAIM Y.01608</strain>
    </source>
</reference>
<evidence type="ECO:0000256" key="3">
    <source>
        <dbReference type="ARBA" id="ARBA00022989"/>
    </source>
</evidence>
<sequence length="1430" mass="164605">MSKFRGVTSIGAGNLYQGAQAGITLRPKPTKPANGARLRSRQLITFLLLWLFVVHYFERWQVRSMIKSCRWKNWEKWPPGADPHHLVVIGDPQLVDNFSYPTRNRLLLYLTQRLSDNYLHRNHRLYHQILSPDTTLFVGDLFDGGREWDNPVWYAEYSRFHNVFDPVESTRTLAQIPGNHDIGFGNGVDLAVLNRFRTFFGNPNDYLVLGNHSLVLLDTISLSSSEHPEVNKDPTEFLAALSQDNHHAKQYPRVLVSHVPLYRFTESQTCGPLRESKKRFPVMRGKQYQTVIEYELSQRILNSIKPKLILSGDDHDYCHIRHPLANTRAVRSVAGEAFTDEITVKSSAMTGGIKRPAIQLLSLYNPLDGVADPDVVPEETGSLVVTHDTLRSRLCYLPDPYQGLRWYAFVILLMTASFVMVYMYPGTTTKLNSRLRDRLGIIKPLYEDDLVKRQSLKMSLMDFLLDWNVPERRSWKLCVLHVALSVAIYICILDSLVNKSCYNEIINDNKLWIGYLKTIHCWKRPASQESTNGKMKTEGAFGNASMLIDEELTPINCVTRSVSDPNLARLEFIKIYEIMAPIANDLLVKNYSNFQSLAVFKEINNPFDQSMLFAGLGKFIQIYRHEDRYRNMVIRLNTILDLFVTSVIREIDIRLKQEDFKEARKLISALDNLNLDIGDIEVDSLEALLEFFLDRYVNSYSFLSSKDTVDRVLKRATHKARGVVKGHYLDFVEVDTIFNQIASLLNTQLNEIDRIFDTNADEVPIVLKLMETFLGNYFIGGLVEKLINRAKHIDGLDEPVDLEPEPEDEKTDPPHVNIMNENSLYFQCVPFLHHKLLTTFENLHYPQSAMDSTDKATKMDYYPVIIGFINFYYEPHLVEFSDQLPKQCHQSLVHLIETWELNKVENEKLLEQEILKFVDDSSEAQTNHTFDIFSSFTNIFRLKGAKKTEKEEIENETKLTKFAAKLQILTTNVQNIKSLVSMDLTVLILQHVKNSYDLLLGLTKNSATSEIKASIHKVCQDIFIDMLSTLIDRHIKSGFQEALTRLKEYNPAELEVSVDYKVEPLTNFIELVNVGDLILQMINIFYNEELVKNEIVKTKPQKSRDFLSSNQCEKTISKLEIMLDTYVADGLDISIQVIMNEVNMCILRSQVNEGTYNLVNMEQLGMKNGQPSVYVKQTVTILESHFEMLSESIDKSILDIFKEEIGERFIATFIKLLTTKLNISTIGAIQFITDINYLYDFFVKYKIKQTVQYLVAFKEISQLFLIECDDKNKCKDLGKLVIDLGRDNGIFSPEEVYSFVSRRSDWVSIKRSVDKIMYGIGPDDCTIRPSRMDPQYLGSVRHSTLGKGLAEAWLQTSMFGNIEPHEKWLWFAIRRGAEAKSQERGKIQSDLNKYWGLFDIHPHQLVDQFATTDDQGRVLDSFVGQFFCRL</sequence>